<evidence type="ECO:0000256" key="1">
    <source>
        <dbReference type="SAM" id="MobiDB-lite"/>
    </source>
</evidence>
<keyword evidence="4" id="KW-1185">Reference proteome</keyword>
<feature type="domain" description="DUF8139" evidence="2">
    <location>
        <begin position="1"/>
        <end position="75"/>
    </location>
</feature>
<dbReference type="RefSeq" id="WP_141463029.1">
    <property type="nucleotide sequence ID" value="NZ_RBZW01000007.1"/>
</dbReference>
<comment type="caution">
    <text evidence="3">The sequence shown here is derived from an EMBL/GenBank/DDBJ whole genome shotgun (WGS) entry which is preliminary data.</text>
</comment>
<name>A0A4V3VLQ0_9EURY</name>
<dbReference type="AlphaFoldDB" id="A0A4V3VLQ0"/>
<proteinExistence type="predicted"/>
<gene>
    <name evidence="3" type="ORF">D8Y22_02130</name>
</gene>
<feature type="region of interest" description="Disordered" evidence="1">
    <location>
        <begin position="1"/>
        <end position="25"/>
    </location>
</feature>
<reference evidence="3 4" key="1">
    <citation type="submission" date="2018-10" db="EMBL/GenBank/DDBJ databases">
        <title>Natronolimnobius sp. XQ-INN 246 isolated from Inner Mongolia Autonomous Region of China.</title>
        <authorList>
            <person name="Xue Q."/>
        </authorList>
    </citation>
    <scope>NUCLEOTIDE SEQUENCE [LARGE SCALE GENOMIC DNA]</scope>
    <source>
        <strain evidence="3 4">XQ-INN 246</strain>
    </source>
</reference>
<evidence type="ECO:0000313" key="3">
    <source>
        <dbReference type="EMBL" id="THE66477.1"/>
    </source>
</evidence>
<accession>A0A4V3VLQ0</accession>
<organism evidence="3 4">
    <name type="scientific">Salinadaptatus halalkaliphilus</name>
    <dbReference type="NCBI Taxonomy" id="2419781"/>
    <lineage>
        <taxon>Archaea</taxon>
        <taxon>Methanobacteriati</taxon>
        <taxon>Methanobacteriota</taxon>
        <taxon>Stenosarchaea group</taxon>
        <taxon>Halobacteria</taxon>
        <taxon>Halobacteriales</taxon>
        <taxon>Natrialbaceae</taxon>
        <taxon>Salinadaptatus</taxon>
    </lineage>
</organism>
<evidence type="ECO:0000313" key="4">
    <source>
        <dbReference type="Proteomes" id="UP000318864"/>
    </source>
</evidence>
<feature type="compositionally biased region" description="Basic and acidic residues" evidence="1">
    <location>
        <begin position="1"/>
        <end position="14"/>
    </location>
</feature>
<dbReference type="Pfam" id="PF26460">
    <property type="entry name" value="DUF8139"/>
    <property type="match status" value="1"/>
</dbReference>
<protein>
    <recommendedName>
        <fullName evidence="2">DUF8139 domain-containing protein</fullName>
    </recommendedName>
</protein>
<evidence type="ECO:0000259" key="2">
    <source>
        <dbReference type="Pfam" id="PF26460"/>
    </source>
</evidence>
<dbReference type="Proteomes" id="UP000318864">
    <property type="component" value="Unassembled WGS sequence"/>
</dbReference>
<sequence>MQRFSTGDRVRIDIPDETDPDHEQYHGEHGQIVRVLSDDAGSVTDDTRDSRLYRVALDSGDEADFRWRDLRPPINGSPKS</sequence>
<dbReference type="InterPro" id="IPR058452">
    <property type="entry name" value="DUF8139"/>
</dbReference>
<dbReference type="EMBL" id="RBZW01000007">
    <property type="protein sequence ID" value="THE66477.1"/>
    <property type="molecule type" value="Genomic_DNA"/>
</dbReference>